<feature type="domain" description="MPT63-like" evidence="3">
    <location>
        <begin position="32"/>
        <end position="155"/>
    </location>
</feature>
<evidence type="ECO:0000313" key="4">
    <source>
        <dbReference type="EMBL" id="KKC00153.1"/>
    </source>
</evidence>
<feature type="chain" id="PRO_5044542248" evidence="2">
    <location>
        <begin position="31"/>
        <end position="159"/>
    </location>
</feature>
<reference evidence="4" key="2">
    <citation type="submission" date="2015-04" db="EMBL/GenBank/DDBJ databases">
        <title>Genome sequence of Mycobacterium arupense strain GUC1.</title>
        <authorList>
            <person name="Greninger A.L."/>
            <person name="Cunningham G."/>
            <person name="Chiu C.Y."/>
            <person name="Miller S."/>
        </authorList>
    </citation>
    <scope>NUCLEOTIDE SEQUENCE</scope>
    <source>
        <strain evidence="4">GUC1</strain>
    </source>
</reference>
<reference evidence="7" key="1">
    <citation type="submission" date="2015-04" db="EMBL/GenBank/DDBJ databases">
        <title>Genome sequence of Mycobacterium arupense GUC1.</title>
        <authorList>
            <person name="Greninger A.L."/>
            <person name="Cunningham G."/>
            <person name="Chiu C.Y."/>
            <person name="Miller S."/>
        </authorList>
    </citation>
    <scope>NUCLEOTIDE SEQUENCE [LARGE SCALE GENOMIC DNA]</scope>
    <source>
        <strain evidence="7">GUC1</strain>
    </source>
</reference>
<dbReference type="GO" id="GO:0005615">
    <property type="term" value="C:extracellular space"/>
    <property type="evidence" value="ECO:0007669"/>
    <property type="project" value="InterPro"/>
</dbReference>
<protein>
    <submittedName>
        <fullName evidence="6">DUF1942 domain-containing protein</fullName>
    </submittedName>
</protein>
<keyword evidence="8" id="KW-1185">Reference proteome</keyword>
<evidence type="ECO:0000313" key="5">
    <source>
        <dbReference type="EMBL" id="ORA01167.1"/>
    </source>
</evidence>
<accession>A0A0F5N1J4</accession>
<evidence type="ECO:0000313" key="8">
    <source>
        <dbReference type="Proteomes" id="UP000192327"/>
    </source>
</evidence>
<dbReference type="Proteomes" id="UP000321797">
    <property type="component" value="Unassembled WGS sequence"/>
</dbReference>
<evidence type="ECO:0000313" key="6">
    <source>
        <dbReference type="EMBL" id="TXI58991.1"/>
    </source>
</evidence>
<dbReference type="Pfam" id="PF09167">
    <property type="entry name" value="DUF1942"/>
    <property type="match status" value="1"/>
</dbReference>
<dbReference type="InterPro" id="IPR015250">
    <property type="entry name" value="MPT63-like"/>
</dbReference>
<evidence type="ECO:0000313" key="9">
    <source>
        <dbReference type="Proteomes" id="UP000321797"/>
    </source>
</evidence>
<evidence type="ECO:0000313" key="7">
    <source>
        <dbReference type="Proteomes" id="UP000034416"/>
    </source>
</evidence>
<dbReference type="Proteomes" id="UP000192327">
    <property type="component" value="Unassembled WGS sequence"/>
</dbReference>
<dbReference type="Gene3D" id="2.60.40.1240">
    <property type="match status" value="1"/>
</dbReference>
<sequence>MKLSTTAVKTAAGAAGIAALGLFAAGTALAEPAVQPFGTPSQLNDGPMVTSYTVSNLEPANVTIPGYQPRGKLYQADVTARADSGTVTPVVADFNARAANSDTYRVVNTVPTPGGISPAPIAQGTAANGKIYFDVTGPAPDGVVYNDGVQDVLIWTSNT</sequence>
<dbReference type="InterPro" id="IPR029050">
    <property type="entry name" value="Immunoprotect_excell_Ig-like"/>
</dbReference>
<dbReference type="SUPFAM" id="SSF81982">
    <property type="entry name" value="Antigen MPT63/MPB63 (immunoprotective extracellular protein)"/>
    <property type="match status" value="1"/>
</dbReference>
<reference evidence="5 8" key="3">
    <citation type="submission" date="2016-12" db="EMBL/GenBank/DDBJ databases">
        <title>The new phylogeny of genus Mycobacterium.</title>
        <authorList>
            <person name="Tortoli E."/>
            <person name="Trovato A."/>
            <person name="Cirillo D.M."/>
        </authorList>
    </citation>
    <scope>NUCLEOTIDE SEQUENCE [LARGE SCALE GENOMIC DNA]</scope>
    <source>
        <strain evidence="5 8">DSM 44942</strain>
    </source>
</reference>
<reference evidence="6 9" key="4">
    <citation type="submission" date="2018-09" db="EMBL/GenBank/DDBJ databases">
        <title>Metagenome Assembled Genomes from an Advanced Water Purification Facility.</title>
        <authorList>
            <person name="Stamps B.W."/>
            <person name="Spear J.R."/>
        </authorList>
    </citation>
    <scope>NUCLEOTIDE SEQUENCE [LARGE SCALE GENOMIC DNA]</scope>
    <source>
        <strain evidence="6">Bin_29_2</strain>
    </source>
</reference>
<evidence type="ECO:0000259" key="3">
    <source>
        <dbReference type="Pfam" id="PF09167"/>
    </source>
</evidence>
<evidence type="ECO:0000256" key="2">
    <source>
        <dbReference type="SAM" id="SignalP"/>
    </source>
</evidence>
<name>A0A0F5N1J4_9MYCO</name>
<proteinExistence type="predicted"/>
<gene>
    <name evidence="5" type="ORF">BST15_01130</name>
    <name evidence="6" type="ORF">E6Q54_04450</name>
    <name evidence="4" type="ORF">WR43_06220</name>
</gene>
<dbReference type="PATRIC" id="fig|342002.3.peg.1594"/>
<evidence type="ECO:0000256" key="1">
    <source>
        <dbReference type="ARBA" id="ARBA00022729"/>
    </source>
</evidence>
<keyword evidence="1 2" id="KW-0732">Signal</keyword>
<organism evidence="4 7">
    <name type="scientific">Mycolicibacter arupensis</name>
    <dbReference type="NCBI Taxonomy" id="342002"/>
    <lineage>
        <taxon>Bacteria</taxon>
        <taxon>Bacillati</taxon>
        <taxon>Actinomycetota</taxon>
        <taxon>Actinomycetes</taxon>
        <taxon>Mycobacteriales</taxon>
        <taxon>Mycobacteriaceae</taxon>
        <taxon>Mycolicibacter</taxon>
    </lineage>
</organism>
<comment type="caution">
    <text evidence="4">The sequence shown here is derived from an EMBL/GenBank/DDBJ whole genome shotgun (WGS) entry which is preliminary data.</text>
</comment>
<feature type="signal peptide" evidence="2">
    <location>
        <begin position="1"/>
        <end position="30"/>
    </location>
</feature>
<dbReference type="EMBL" id="LASW01000017">
    <property type="protein sequence ID" value="KKC00153.1"/>
    <property type="molecule type" value="Genomic_DNA"/>
</dbReference>
<dbReference type="Proteomes" id="UP000034416">
    <property type="component" value="Unassembled WGS sequence"/>
</dbReference>
<dbReference type="EMBL" id="SSGD01000020">
    <property type="protein sequence ID" value="TXI58991.1"/>
    <property type="molecule type" value="Genomic_DNA"/>
</dbReference>
<dbReference type="EMBL" id="MVHH01000001">
    <property type="protein sequence ID" value="ORA01167.1"/>
    <property type="molecule type" value="Genomic_DNA"/>
</dbReference>
<dbReference type="STRING" id="342002.BST15_01130"/>
<dbReference type="AlphaFoldDB" id="A0A0F5N1J4"/>
<dbReference type="RefSeq" id="WP_046188712.1">
    <property type="nucleotide sequence ID" value="NZ_JACKUJ010000043.1"/>
</dbReference>
<dbReference type="OrthoDB" id="4762478at2"/>